<dbReference type="Proteomes" id="UP000198397">
    <property type="component" value="Unassembled WGS sequence"/>
</dbReference>
<dbReference type="InterPro" id="IPR002716">
    <property type="entry name" value="PIN_dom"/>
</dbReference>
<keyword evidence="4" id="KW-1185">Reference proteome</keyword>
<dbReference type="PANTHER" id="PTHR35901:SF1">
    <property type="entry name" value="EXONUCLEASE VAPC9"/>
    <property type="match status" value="1"/>
</dbReference>
<dbReference type="AlphaFoldDB" id="A0A238V9S2"/>
<evidence type="ECO:0000313" key="3">
    <source>
        <dbReference type="EMBL" id="SNR31150.1"/>
    </source>
</evidence>
<evidence type="ECO:0000313" key="4">
    <source>
        <dbReference type="Proteomes" id="UP000198397"/>
    </source>
</evidence>
<dbReference type="Pfam" id="PF01850">
    <property type="entry name" value="PIN"/>
    <property type="match status" value="1"/>
</dbReference>
<proteinExistence type="predicted"/>
<name>A0A238V9S2_HALVU</name>
<dbReference type="InterPro" id="IPR029060">
    <property type="entry name" value="PIN-like_dom_sf"/>
</dbReference>
<dbReference type="RefSeq" id="WP_089383601.1">
    <property type="nucleotide sequence ID" value="NZ_FZNQ01000002.1"/>
</dbReference>
<reference evidence="3 4" key="1">
    <citation type="submission" date="2017-06" db="EMBL/GenBank/DDBJ databases">
        <authorList>
            <person name="Kim H.J."/>
            <person name="Triplett B.A."/>
        </authorList>
    </citation>
    <scope>NUCLEOTIDE SEQUENCE [LARGE SCALE GENOMIC DNA]</scope>
    <source>
        <strain evidence="3 4">DSM 8800</strain>
    </source>
</reference>
<dbReference type="InterPro" id="IPR051619">
    <property type="entry name" value="TypeII_TA_RNase_PINc/VapC"/>
</dbReference>
<evidence type="ECO:0000256" key="1">
    <source>
        <dbReference type="ARBA" id="ARBA00022842"/>
    </source>
</evidence>
<dbReference type="OrthoDB" id="168412at2157"/>
<dbReference type="InterPro" id="IPR044153">
    <property type="entry name" value="PIN_Pae0151-like"/>
</dbReference>
<dbReference type="SUPFAM" id="SSF88723">
    <property type="entry name" value="PIN domain-like"/>
    <property type="match status" value="1"/>
</dbReference>
<accession>A0A238V9S2</accession>
<organism evidence="3 4">
    <name type="scientific">Halorubrum vacuolatum</name>
    <name type="common">Natronobacterium vacuolatum</name>
    <dbReference type="NCBI Taxonomy" id="63740"/>
    <lineage>
        <taxon>Archaea</taxon>
        <taxon>Methanobacteriati</taxon>
        <taxon>Methanobacteriota</taxon>
        <taxon>Stenosarchaea group</taxon>
        <taxon>Halobacteria</taxon>
        <taxon>Halobacteriales</taxon>
        <taxon>Haloferacaceae</taxon>
        <taxon>Halorubrum</taxon>
    </lineage>
</organism>
<keyword evidence="1" id="KW-0460">Magnesium</keyword>
<evidence type="ECO:0000259" key="2">
    <source>
        <dbReference type="Pfam" id="PF01850"/>
    </source>
</evidence>
<protein>
    <submittedName>
        <fullName evidence="3">Predicted nucleic acid-binding protein, contains PIN domain</fullName>
    </submittedName>
</protein>
<sequence>MSDDANGEPGRTPVFDTSSLIAVLLDDDTPPISVLFDGHVLDLTIYEAGNVLWKIHTLQGRTTQQEHAELISLLADLRRELVVHDLEEIGVDTVMRVATATDLTFYDAGYLACAEMVETTLVTEDSELSAVANGRVRSKRVRNVDVFTDNNNK</sequence>
<gene>
    <name evidence="3" type="ORF">SAMN06264855_102147</name>
</gene>
<dbReference type="Gene3D" id="3.40.50.1010">
    <property type="entry name" value="5'-nuclease"/>
    <property type="match status" value="1"/>
</dbReference>
<feature type="domain" description="PIN" evidence="2">
    <location>
        <begin position="14"/>
        <end position="132"/>
    </location>
</feature>
<dbReference type="EMBL" id="FZNQ01000002">
    <property type="protein sequence ID" value="SNR31150.1"/>
    <property type="molecule type" value="Genomic_DNA"/>
</dbReference>
<dbReference type="CDD" id="cd09873">
    <property type="entry name" value="PIN_Pae0151-like"/>
    <property type="match status" value="1"/>
</dbReference>
<dbReference type="PANTHER" id="PTHR35901">
    <property type="entry name" value="RIBONUCLEASE VAPC3"/>
    <property type="match status" value="1"/>
</dbReference>